<dbReference type="Pfam" id="PF03140">
    <property type="entry name" value="DUF247"/>
    <property type="match status" value="1"/>
</dbReference>
<evidence type="ECO:0000313" key="4">
    <source>
        <dbReference type="Proteomes" id="UP001497516"/>
    </source>
</evidence>
<reference evidence="3 4" key="1">
    <citation type="submission" date="2024-04" db="EMBL/GenBank/DDBJ databases">
        <authorList>
            <person name="Fracassetti M."/>
        </authorList>
    </citation>
    <scope>NUCLEOTIDE SEQUENCE [LARGE SCALE GENOMIC DNA]</scope>
</reference>
<dbReference type="InterPro" id="IPR004158">
    <property type="entry name" value="DUF247_pln"/>
</dbReference>
<protein>
    <submittedName>
        <fullName evidence="3">Uncharacterized protein</fullName>
    </submittedName>
</protein>
<feature type="region of interest" description="Disordered" evidence="1">
    <location>
        <begin position="1"/>
        <end position="26"/>
    </location>
</feature>
<dbReference type="EMBL" id="OZ034817">
    <property type="protein sequence ID" value="CAL1380260.1"/>
    <property type="molecule type" value="Genomic_DNA"/>
</dbReference>
<keyword evidence="4" id="KW-1185">Reference proteome</keyword>
<sequence length="646" mass="71052">MATISIRASPSPSQPQPPPPPPSTPSVITPTFTEQKWRLHTRENVKLDLDSIIQTLLCAVQVPDHLRQTKPEAYTPQLIALGPFHHFRPELYQIEPLKLATAKRALHRFNGVNGGLEGFVSEVCRPSGLLPRIQAYYGRHLDVEDETLAWIVAIDVLFLVEVLHNEEILISSFAPCFFDSLKRKLSPHAIFGDLILLENQVPLFLLADLLQQLAVGGGDDKNIGDELSRRLDVICHLLSPLQLPEGRFPTYFRRRHLLDRLYLLITRGEHEAAAAAAGGGGNTSNNNVRAPTSVGILQRIASGLLKKVEDARNSYYGGAVVTDGEKDAVAGSILAGVLKKEGGGDQDDDDGSGLVFAKAARVRMELGSQLSFIGVDEERERENFLVRVLQNVTSLEIGPDENVANDFQAFAQEQGKMPMTGIFQVFTMINKALEDDRCIIPSACQLKKVNIKVTQLLSSTTAGRISGSLCSTRFDPKTKTLHLPTFTWNPNAEVVMRNLVAYEATAKSSSLILTRYTELMHGLVRSAEDVQELRKEGVVIAAAVDDATLVEMFGGMGLSSSYPKGSTILDGSVAAINQYYNKQMKILLMRLFKKYAKVTIKYLVVVAGLLLVMVLFIQAWCSVYRCPGAVHSRVVHNVVGGLQYVL</sequence>
<dbReference type="Proteomes" id="UP001497516">
    <property type="component" value="Chromosome 4"/>
</dbReference>
<evidence type="ECO:0000313" key="3">
    <source>
        <dbReference type="EMBL" id="CAL1380260.1"/>
    </source>
</evidence>
<dbReference type="PANTHER" id="PTHR31170">
    <property type="entry name" value="BNAC04G53230D PROTEIN"/>
    <property type="match status" value="1"/>
</dbReference>
<dbReference type="AlphaFoldDB" id="A0AAV2E3Z4"/>
<keyword evidence="2" id="KW-1133">Transmembrane helix</keyword>
<evidence type="ECO:0000256" key="2">
    <source>
        <dbReference type="SAM" id="Phobius"/>
    </source>
</evidence>
<organism evidence="3 4">
    <name type="scientific">Linum trigynum</name>
    <dbReference type="NCBI Taxonomy" id="586398"/>
    <lineage>
        <taxon>Eukaryota</taxon>
        <taxon>Viridiplantae</taxon>
        <taxon>Streptophyta</taxon>
        <taxon>Embryophyta</taxon>
        <taxon>Tracheophyta</taxon>
        <taxon>Spermatophyta</taxon>
        <taxon>Magnoliopsida</taxon>
        <taxon>eudicotyledons</taxon>
        <taxon>Gunneridae</taxon>
        <taxon>Pentapetalae</taxon>
        <taxon>rosids</taxon>
        <taxon>fabids</taxon>
        <taxon>Malpighiales</taxon>
        <taxon>Linaceae</taxon>
        <taxon>Linum</taxon>
    </lineage>
</organism>
<name>A0AAV2E3Z4_9ROSI</name>
<feature type="compositionally biased region" description="Pro residues" evidence="1">
    <location>
        <begin position="12"/>
        <end position="24"/>
    </location>
</feature>
<dbReference type="PANTHER" id="PTHR31170:SF25">
    <property type="entry name" value="BNAA09G04570D PROTEIN"/>
    <property type="match status" value="1"/>
</dbReference>
<evidence type="ECO:0000256" key="1">
    <source>
        <dbReference type="SAM" id="MobiDB-lite"/>
    </source>
</evidence>
<proteinExistence type="predicted"/>
<keyword evidence="2" id="KW-0812">Transmembrane</keyword>
<gene>
    <name evidence="3" type="ORF">LTRI10_LOCUS21717</name>
</gene>
<accession>A0AAV2E3Z4</accession>
<keyword evidence="2" id="KW-0472">Membrane</keyword>
<feature type="transmembrane region" description="Helical" evidence="2">
    <location>
        <begin position="599"/>
        <end position="620"/>
    </location>
</feature>